<proteinExistence type="predicted"/>
<gene>
    <name evidence="2" type="ORF">B9Q04_02875</name>
</gene>
<dbReference type="Proteomes" id="UP000242015">
    <property type="component" value="Unassembled WGS sequence"/>
</dbReference>
<organism evidence="2 3">
    <name type="scientific">Candidatus Marsarchaeota G2 archaeon BE_D</name>
    <dbReference type="NCBI Taxonomy" id="1978158"/>
    <lineage>
        <taxon>Archaea</taxon>
        <taxon>Candidatus Marsarchaeota</taxon>
        <taxon>Candidatus Marsarchaeota group 2</taxon>
    </lineage>
</organism>
<reference evidence="2 3" key="1">
    <citation type="submission" date="2017-04" db="EMBL/GenBank/DDBJ databases">
        <title>Novel microbial lineages endemic to geothermal iron-oxide mats fill important gaps in the evolutionary history of Archaea.</title>
        <authorList>
            <person name="Jay Z.J."/>
            <person name="Beam J.P."/>
            <person name="Dlakic M."/>
            <person name="Rusch D.B."/>
            <person name="Kozubal M.A."/>
            <person name="Inskeep W.P."/>
        </authorList>
    </citation>
    <scope>NUCLEOTIDE SEQUENCE [LARGE SCALE GENOMIC DNA]</scope>
    <source>
        <strain evidence="2">BE_D</strain>
    </source>
</reference>
<dbReference type="InterPro" id="IPR009956">
    <property type="entry name" value="Post-segregation_anti-tox_CcdA"/>
</dbReference>
<dbReference type="Pfam" id="PF07362">
    <property type="entry name" value="CcdA"/>
    <property type="match status" value="1"/>
</dbReference>
<protein>
    <submittedName>
        <fullName evidence="2">DUF4145 domain-containing protein</fullName>
    </submittedName>
</protein>
<keyword evidence="1" id="KW-1277">Toxin-antitoxin system</keyword>
<accession>A0A2R6CDJ5</accession>
<evidence type="ECO:0000313" key="2">
    <source>
        <dbReference type="EMBL" id="PSO08962.1"/>
    </source>
</evidence>
<evidence type="ECO:0000313" key="3">
    <source>
        <dbReference type="Proteomes" id="UP000242015"/>
    </source>
</evidence>
<sequence>MSTVISVRIRKDLKEKARRLGINVRQVVEKALEESIKSEEKKELISTAKQIKALLGNVDEQEWLKALRESRDER</sequence>
<dbReference type="EMBL" id="NEXF01000035">
    <property type="protein sequence ID" value="PSO08962.1"/>
    <property type="molecule type" value="Genomic_DNA"/>
</dbReference>
<evidence type="ECO:0000256" key="1">
    <source>
        <dbReference type="ARBA" id="ARBA00022649"/>
    </source>
</evidence>
<dbReference type="AlphaFoldDB" id="A0A2R6CDJ5"/>
<name>A0A2R6CDJ5_9ARCH</name>
<comment type="caution">
    <text evidence="2">The sequence shown here is derived from an EMBL/GenBank/DDBJ whole genome shotgun (WGS) entry which is preliminary data.</text>
</comment>